<sequence length="258" mass="28676">MSFQRAPRVLQTPSKRHTQQYIPDSDADSTISSLATPTGATTPRPDVVYAGTDTGLYPAPPYHSTPVNQSAFPVRSATPKGNDVETTTDTVPADSIFVHLKGRSKERARCRAICQRAMRTLGIQEKAYDHGVAVDVLRRIGKVIGDEIEPERKVVEDALTDRRESLVQLRSAEIEVELGMEMIDELLGGELGPHERAELGNAVWRLKADVDDLTRKYEEFDKLFQDKSKELRMMILLHEYITEKYPNPSAGGAVSLDG</sequence>
<reference evidence="2" key="1">
    <citation type="submission" date="2021-01" db="EMBL/GenBank/DDBJ databases">
        <authorList>
            <consortium name="Aspergillus puulaauensis MK2 genome sequencing consortium"/>
            <person name="Kazuki M."/>
            <person name="Futagami T."/>
        </authorList>
    </citation>
    <scope>NUCLEOTIDE SEQUENCE</scope>
    <source>
        <strain evidence="2">MK2</strain>
    </source>
</reference>
<dbReference type="KEGG" id="apuu:APUU_10250S"/>
<proteinExistence type="predicted"/>
<evidence type="ECO:0000313" key="3">
    <source>
        <dbReference type="Proteomes" id="UP000654913"/>
    </source>
</evidence>
<evidence type="ECO:0000256" key="1">
    <source>
        <dbReference type="SAM" id="MobiDB-lite"/>
    </source>
</evidence>
<feature type="compositionally biased region" description="Polar residues" evidence="1">
    <location>
        <begin position="28"/>
        <end position="41"/>
    </location>
</feature>
<evidence type="ECO:0000313" key="2">
    <source>
        <dbReference type="EMBL" id="BCS17422.1"/>
    </source>
</evidence>
<dbReference type="OrthoDB" id="4509016at2759"/>
<organism evidence="2 3">
    <name type="scientific">Aspergillus puulaauensis</name>
    <dbReference type="NCBI Taxonomy" id="1220207"/>
    <lineage>
        <taxon>Eukaryota</taxon>
        <taxon>Fungi</taxon>
        <taxon>Dikarya</taxon>
        <taxon>Ascomycota</taxon>
        <taxon>Pezizomycotina</taxon>
        <taxon>Eurotiomycetes</taxon>
        <taxon>Eurotiomycetidae</taxon>
        <taxon>Eurotiales</taxon>
        <taxon>Aspergillaceae</taxon>
        <taxon>Aspergillus</taxon>
    </lineage>
</organism>
<feature type="region of interest" description="Disordered" evidence="1">
    <location>
        <begin position="59"/>
        <end position="88"/>
    </location>
</feature>
<dbReference type="AlphaFoldDB" id="A0A7R7X9N8"/>
<dbReference type="GeneID" id="64967427"/>
<name>A0A7R7X9N8_9EURO</name>
<protein>
    <submittedName>
        <fullName evidence="2">Uncharacterized protein</fullName>
    </submittedName>
</protein>
<reference evidence="2" key="2">
    <citation type="submission" date="2021-02" db="EMBL/GenBank/DDBJ databases">
        <title>Aspergillus puulaauensis MK2 genome sequence.</title>
        <authorList>
            <person name="Futagami T."/>
            <person name="Mori K."/>
            <person name="Kadooka C."/>
            <person name="Tanaka T."/>
        </authorList>
    </citation>
    <scope>NUCLEOTIDE SEQUENCE</scope>
    <source>
        <strain evidence="2">MK2</strain>
    </source>
</reference>
<dbReference type="EMBL" id="AP024443">
    <property type="protein sequence ID" value="BCS17422.1"/>
    <property type="molecule type" value="Genomic_DNA"/>
</dbReference>
<dbReference type="Proteomes" id="UP000654913">
    <property type="component" value="Chromosome 1"/>
</dbReference>
<accession>A0A7R7X9N8</accession>
<gene>
    <name evidence="2" type="ORF">APUU_10250S</name>
</gene>
<keyword evidence="3" id="KW-1185">Reference proteome</keyword>
<dbReference type="RefSeq" id="XP_041549616.1">
    <property type="nucleotide sequence ID" value="XM_041698708.1"/>
</dbReference>
<feature type="region of interest" description="Disordered" evidence="1">
    <location>
        <begin position="1"/>
        <end position="46"/>
    </location>
</feature>